<sequence>MAIVQTTNGNVRGAAEGELFSFKGIPYAEPITGRARWLPPQPRRPWPGVLDAQSYGPPCPQFTGTVNRTVLFPKARRQYLSALNGPSTKPESDDSLLLNVWSPTLDRDAKLPVMVFIHGGGFASGAANELYDASPFAKKGVVAVVIQYRLGPQGFLHGQGLFEGDFCGNNRGFLDQICALKWVQENIAQFGGDPSLVTIFGESAGAFSVFPLMASPLAKGLFRRAIPMGGMAQTCAPAENYQAMTKNVLQEMGVAPGDEAALLALDKAQQMKLHTLVSKHVFGKGDPDRYGLLSRTKVGFVGAATGTDFLPVAPLASYSNGTPNDVDLMLGTCADDGQLFSLVLPLPQAWSARLFMNQLRGLIPNNDISAVIKHYRSQMPGRSNGDVMKQINTDAFYRMPTIAAAEAHAAGHPGRTYLYELDYQSAIDGLGAIHGIDVILLFGDSHAKTLLHQDAETEALRDQMRNAWVSFAKTGKPKAEGMPEWKPFDKAERAVMVFDRKTKLMTNRDENLRKYWT</sequence>
<accession>A0A2T5MH32</accession>
<dbReference type="GO" id="GO:0016787">
    <property type="term" value="F:hydrolase activity"/>
    <property type="evidence" value="ECO:0007669"/>
    <property type="project" value="UniProtKB-KW"/>
</dbReference>
<dbReference type="SUPFAM" id="SSF53474">
    <property type="entry name" value="alpha/beta-Hydrolases"/>
    <property type="match status" value="1"/>
</dbReference>
<organism evidence="5 6">
    <name type="scientific">Stenotrophobium rhamnosiphilum</name>
    <dbReference type="NCBI Taxonomy" id="2029166"/>
    <lineage>
        <taxon>Bacteria</taxon>
        <taxon>Pseudomonadati</taxon>
        <taxon>Pseudomonadota</taxon>
        <taxon>Gammaproteobacteria</taxon>
        <taxon>Nevskiales</taxon>
        <taxon>Nevskiaceae</taxon>
        <taxon>Stenotrophobium</taxon>
    </lineage>
</organism>
<dbReference type="InterPro" id="IPR019826">
    <property type="entry name" value="Carboxylesterase_B_AS"/>
</dbReference>
<reference evidence="5 6" key="1">
    <citation type="submission" date="2018-04" db="EMBL/GenBank/DDBJ databases">
        <title>Novel species isolated from glacier.</title>
        <authorList>
            <person name="Liu Q."/>
            <person name="Xin Y.-H."/>
        </authorList>
    </citation>
    <scope>NUCLEOTIDE SEQUENCE [LARGE SCALE GENOMIC DNA]</scope>
    <source>
        <strain evidence="5 6">GT1R17</strain>
    </source>
</reference>
<dbReference type="Pfam" id="PF00135">
    <property type="entry name" value="COesterase"/>
    <property type="match status" value="1"/>
</dbReference>
<dbReference type="AlphaFoldDB" id="A0A2T5MH32"/>
<proteinExistence type="inferred from homology"/>
<evidence type="ECO:0000256" key="2">
    <source>
        <dbReference type="ARBA" id="ARBA00022801"/>
    </source>
</evidence>
<dbReference type="PANTHER" id="PTHR43142:SF1">
    <property type="entry name" value="CARBOXYLIC ESTER HYDROLASE"/>
    <property type="match status" value="1"/>
</dbReference>
<gene>
    <name evidence="5" type="ORF">CJD38_04105</name>
</gene>
<name>A0A2T5MH32_9GAMM</name>
<dbReference type="InterPro" id="IPR029058">
    <property type="entry name" value="AB_hydrolase_fold"/>
</dbReference>
<dbReference type="Gene3D" id="3.40.50.1820">
    <property type="entry name" value="alpha/beta hydrolase"/>
    <property type="match status" value="1"/>
</dbReference>
<comment type="caution">
    <text evidence="5">The sequence shown here is derived from an EMBL/GenBank/DDBJ whole genome shotgun (WGS) entry which is preliminary data.</text>
</comment>
<keyword evidence="2 3" id="KW-0378">Hydrolase</keyword>
<dbReference type="EC" id="3.1.1.-" evidence="3"/>
<dbReference type="Proteomes" id="UP000244248">
    <property type="component" value="Unassembled WGS sequence"/>
</dbReference>
<evidence type="ECO:0000313" key="6">
    <source>
        <dbReference type="Proteomes" id="UP000244248"/>
    </source>
</evidence>
<dbReference type="PROSITE" id="PS00122">
    <property type="entry name" value="CARBOXYLESTERASE_B_1"/>
    <property type="match status" value="1"/>
</dbReference>
<dbReference type="RefSeq" id="WP_107939067.1">
    <property type="nucleotide sequence ID" value="NZ_QANS01000002.1"/>
</dbReference>
<feature type="domain" description="Carboxylesterase type B" evidence="4">
    <location>
        <begin position="3"/>
        <end position="508"/>
    </location>
</feature>
<dbReference type="EMBL" id="QANS01000002">
    <property type="protein sequence ID" value="PTU31877.1"/>
    <property type="molecule type" value="Genomic_DNA"/>
</dbReference>
<dbReference type="OrthoDB" id="9775851at2"/>
<evidence type="ECO:0000256" key="1">
    <source>
        <dbReference type="ARBA" id="ARBA00005964"/>
    </source>
</evidence>
<keyword evidence="6" id="KW-1185">Reference proteome</keyword>
<evidence type="ECO:0000256" key="3">
    <source>
        <dbReference type="RuleBase" id="RU361235"/>
    </source>
</evidence>
<evidence type="ECO:0000259" key="4">
    <source>
        <dbReference type="Pfam" id="PF00135"/>
    </source>
</evidence>
<protein>
    <recommendedName>
        <fullName evidence="3">Carboxylic ester hydrolase</fullName>
        <ecNumber evidence="3">3.1.1.-</ecNumber>
    </recommendedName>
</protein>
<evidence type="ECO:0000313" key="5">
    <source>
        <dbReference type="EMBL" id="PTU31877.1"/>
    </source>
</evidence>
<comment type="similarity">
    <text evidence="1 3">Belongs to the type-B carboxylesterase/lipase family.</text>
</comment>
<dbReference type="PANTHER" id="PTHR43142">
    <property type="entry name" value="CARBOXYLIC ESTER HYDROLASE"/>
    <property type="match status" value="1"/>
</dbReference>
<dbReference type="InterPro" id="IPR002018">
    <property type="entry name" value="CarbesteraseB"/>
</dbReference>